<dbReference type="RefSeq" id="XP_062641712.1">
    <property type="nucleotide sequence ID" value="XM_062789761.1"/>
</dbReference>
<reference evidence="1" key="1">
    <citation type="journal article" date="2023" name="Mol. Phylogenet. Evol.">
        <title>Genome-scale phylogeny and comparative genomics of the fungal order Sordariales.</title>
        <authorList>
            <person name="Hensen N."/>
            <person name="Bonometti L."/>
            <person name="Westerberg I."/>
            <person name="Brannstrom I.O."/>
            <person name="Guillou S."/>
            <person name="Cros-Aarteil S."/>
            <person name="Calhoun S."/>
            <person name="Haridas S."/>
            <person name="Kuo A."/>
            <person name="Mondo S."/>
            <person name="Pangilinan J."/>
            <person name="Riley R."/>
            <person name="LaButti K."/>
            <person name="Andreopoulos B."/>
            <person name="Lipzen A."/>
            <person name="Chen C."/>
            <person name="Yan M."/>
            <person name="Daum C."/>
            <person name="Ng V."/>
            <person name="Clum A."/>
            <person name="Steindorff A."/>
            <person name="Ohm R.A."/>
            <person name="Martin F."/>
            <person name="Silar P."/>
            <person name="Natvig D.O."/>
            <person name="Lalanne C."/>
            <person name="Gautier V."/>
            <person name="Ament-Velasquez S.L."/>
            <person name="Kruys A."/>
            <person name="Hutchinson M.I."/>
            <person name="Powell A.J."/>
            <person name="Barry K."/>
            <person name="Miller A.N."/>
            <person name="Grigoriev I.V."/>
            <person name="Debuchy R."/>
            <person name="Gladieux P."/>
            <person name="Hiltunen Thoren M."/>
            <person name="Johannesson H."/>
        </authorList>
    </citation>
    <scope>NUCLEOTIDE SEQUENCE</scope>
    <source>
        <strain evidence="1">CBS 731.68</strain>
    </source>
</reference>
<evidence type="ECO:0000313" key="1">
    <source>
        <dbReference type="EMBL" id="KAK4117939.1"/>
    </source>
</evidence>
<accession>A0AAN6YYZ7</accession>
<name>A0AAN6YYZ7_9PEZI</name>
<dbReference type="AlphaFoldDB" id="A0AAN6YYZ7"/>
<keyword evidence="2" id="KW-1185">Reference proteome</keyword>
<gene>
    <name evidence="1" type="ORF">N657DRAFT_584536</name>
</gene>
<reference evidence="1" key="2">
    <citation type="submission" date="2023-05" db="EMBL/GenBank/DDBJ databases">
        <authorList>
            <consortium name="Lawrence Berkeley National Laboratory"/>
            <person name="Steindorff A."/>
            <person name="Hensen N."/>
            <person name="Bonometti L."/>
            <person name="Westerberg I."/>
            <person name="Brannstrom I.O."/>
            <person name="Guillou S."/>
            <person name="Cros-Aarteil S."/>
            <person name="Calhoun S."/>
            <person name="Haridas S."/>
            <person name="Kuo A."/>
            <person name="Mondo S."/>
            <person name="Pangilinan J."/>
            <person name="Riley R."/>
            <person name="Labutti K."/>
            <person name="Andreopoulos B."/>
            <person name="Lipzen A."/>
            <person name="Chen C."/>
            <person name="Yanf M."/>
            <person name="Daum C."/>
            <person name="Ng V."/>
            <person name="Clum A."/>
            <person name="Ohm R."/>
            <person name="Martin F."/>
            <person name="Silar P."/>
            <person name="Natvig D."/>
            <person name="Lalanne C."/>
            <person name="Gautier V."/>
            <person name="Ament-Velasquez S.L."/>
            <person name="Kruys A."/>
            <person name="Hutchinson M.I."/>
            <person name="Powell A.J."/>
            <person name="Barry K."/>
            <person name="Miller A.N."/>
            <person name="Grigoriev I.V."/>
            <person name="Debuchy R."/>
            <person name="Gladieux P."/>
            <person name="Thoren M.H."/>
            <person name="Johannesson H."/>
        </authorList>
    </citation>
    <scope>NUCLEOTIDE SEQUENCE</scope>
    <source>
        <strain evidence="1">CBS 731.68</strain>
    </source>
</reference>
<protein>
    <submittedName>
        <fullName evidence="1">Uncharacterized protein</fullName>
    </submittedName>
</protein>
<evidence type="ECO:0000313" key="2">
    <source>
        <dbReference type="Proteomes" id="UP001302602"/>
    </source>
</evidence>
<organism evidence="1 2">
    <name type="scientific">Parathielavia appendiculata</name>
    <dbReference type="NCBI Taxonomy" id="2587402"/>
    <lineage>
        <taxon>Eukaryota</taxon>
        <taxon>Fungi</taxon>
        <taxon>Dikarya</taxon>
        <taxon>Ascomycota</taxon>
        <taxon>Pezizomycotina</taxon>
        <taxon>Sordariomycetes</taxon>
        <taxon>Sordariomycetidae</taxon>
        <taxon>Sordariales</taxon>
        <taxon>Chaetomiaceae</taxon>
        <taxon>Parathielavia</taxon>
    </lineage>
</organism>
<comment type="caution">
    <text evidence="1">The sequence shown here is derived from an EMBL/GenBank/DDBJ whole genome shotgun (WGS) entry which is preliminary data.</text>
</comment>
<dbReference type="EMBL" id="MU853308">
    <property type="protein sequence ID" value="KAK4117939.1"/>
    <property type="molecule type" value="Genomic_DNA"/>
</dbReference>
<proteinExistence type="predicted"/>
<dbReference type="GeneID" id="87826531"/>
<dbReference type="Proteomes" id="UP001302602">
    <property type="component" value="Unassembled WGS sequence"/>
</dbReference>
<feature type="non-terminal residue" evidence="1">
    <location>
        <position position="207"/>
    </location>
</feature>
<sequence>MVAFFDHRYKDSPYESAVISGLAVMGIRKDGGWVEAIHYTPKYSAVIKMARMLVVYQSVVEREDEVRALQRRMSREAAEEAATGLFRIVRAKAVRFMMVVSETSEPAVMDWIFDTRTYGMRIQFTTPSAGLVDWIGDQVTYQRIRIGMNELGDMMHEAAREMRTVLGELLMVRDDSFDAVPAIEWGRFEDDHSDTTVDYSFLQDDRN</sequence>